<evidence type="ECO:0000256" key="1">
    <source>
        <dbReference type="ARBA" id="ARBA00022737"/>
    </source>
</evidence>
<dbReference type="PANTHER" id="PTHR23346:SF7">
    <property type="entry name" value="STALLED RIBOSOME SENSOR GCN1"/>
    <property type="match status" value="1"/>
</dbReference>
<feature type="repeat" description="HEAT" evidence="2">
    <location>
        <begin position="16"/>
        <end position="53"/>
    </location>
</feature>
<proteinExistence type="predicted"/>
<dbReference type="InterPro" id="IPR016024">
    <property type="entry name" value="ARM-type_fold"/>
</dbReference>
<feature type="repeat" description="HEAT" evidence="2">
    <location>
        <begin position="135"/>
        <end position="173"/>
    </location>
</feature>
<dbReference type="SUPFAM" id="SSF48371">
    <property type="entry name" value="ARM repeat"/>
    <property type="match status" value="1"/>
</dbReference>
<dbReference type="InterPro" id="IPR011989">
    <property type="entry name" value="ARM-like"/>
</dbReference>
<evidence type="ECO:0000313" key="3">
    <source>
        <dbReference type="EMBL" id="KAJ4427098.1"/>
    </source>
</evidence>
<dbReference type="Proteomes" id="UP001148838">
    <property type="component" value="Unassembled WGS sequence"/>
</dbReference>
<dbReference type="PROSITE" id="PS50077">
    <property type="entry name" value="HEAT_REPEAT"/>
    <property type="match status" value="2"/>
</dbReference>
<name>A0ABQ8RZI7_PERAM</name>
<dbReference type="Pfam" id="PF24984">
    <property type="entry name" value="HEAT_EF3_GNC1"/>
    <property type="match status" value="1"/>
</dbReference>
<gene>
    <name evidence="3" type="primary">GCN1</name>
    <name evidence="3" type="ORF">ANN_24713</name>
</gene>
<dbReference type="Gene3D" id="1.25.10.10">
    <property type="entry name" value="Leucine-rich Repeat Variant"/>
    <property type="match status" value="2"/>
</dbReference>
<dbReference type="PANTHER" id="PTHR23346">
    <property type="entry name" value="TRANSLATIONAL ACTIVATOR GCN1-RELATED"/>
    <property type="match status" value="1"/>
</dbReference>
<dbReference type="InterPro" id="IPR021133">
    <property type="entry name" value="HEAT_type_2"/>
</dbReference>
<organism evidence="3 4">
    <name type="scientific">Periplaneta americana</name>
    <name type="common">American cockroach</name>
    <name type="synonym">Blatta americana</name>
    <dbReference type="NCBI Taxonomy" id="6978"/>
    <lineage>
        <taxon>Eukaryota</taxon>
        <taxon>Metazoa</taxon>
        <taxon>Ecdysozoa</taxon>
        <taxon>Arthropoda</taxon>
        <taxon>Hexapoda</taxon>
        <taxon>Insecta</taxon>
        <taxon>Pterygota</taxon>
        <taxon>Neoptera</taxon>
        <taxon>Polyneoptera</taxon>
        <taxon>Dictyoptera</taxon>
        <taxon>Blattodea</taxon>
        <taxon>Blattoidea</taxon>
        <taxon>Blattidae</taxon>
        <taxon>Blattinae</taxon>
        <taxon>Periplaneta</taxon>
    </lineage>
</organism>
<dbReference type="EMBL" id="JAJSOF020000038">
    <property type="protein sequence ID" value="KAJ4427098.1"/>
    <property type="molecule type" value="Genomic_DNA"/>
</dbReference>
<keyword evidence="4" id="KW-1185">Reference proteome</keyword>
<reference evidence="3 4" key="1">
    <citation type="journal article" date="2022" name="Allergy">
        <title>Genome assembly and annotation of Periplaneta americana reveal a comprehensive cockroach allergen profile.</title>
        <authorList>
            <person name="Wang L."/>
            <person name="Xiong Q."/>
            <person name="Saelim N."/>
            <person name="Wang L."/>
            <person name="Nong W."/>
            <person name="Wan A.T."/>
            <person name="Shi M."/>
            <person name="Liu X."/>
            <person name="Cao Q."/>
            <person name="Hui J.H.L."/>
            <person name="Sookrung N."/>
            <person name="Leung T.F."/>
            <person name="Tungtrongchitr A."/>
            <person name="Tsui S.K.W."/>
        </authorList>
    </citation>
    <scope>NUCLEOTIDE SEQUENCE [LARGE SCALE GENOMIC DNA]</scope>
    <source>
        <strain evidence="3">PWHHKU_190912</strain>
    </source>
</reference>
<dbReference type="Pfam" id="PF24987">
    <property type="entry name" value="HEAT_EF3_N"/>
    <property type="match status" value="2"/>
</dbReference>
<accession>A0ABQ8RZI7</accession>
<sequence length="522" mass="58618">MAYCAPKQLSSCLPSIVPKLIEVLSDSHVKVQKAGAQALKLIGSVIRNPEIQAIVPVLLEALQDPSNKTATCLQTLLDTQFVHFIDAPSLALIMPVVQRAFMDRSTETRKMAAQIIGNMYSLTDQKDLTPYLPTIIPGLKTSLLDPVPEVRSVSARALGAMVRGMGESSFEDLLPWLMQTLTSETSSVDRSGAAQGLSEVVGGLGVEKLHKLMPEIISTAERIDIAPHVKDGYIMMFIYMPVVFTNEFTPYIGQIINPILKALADENEYVRDTALKAGQRIVNLYADTAIMLLLPELEKGLFDDNWRIRYSSVQLLGDLLYRISGVSGKMSTETADEDDNFGTEQSHHHLLQQQNLEGGKDKTWEIFLISPKIIHQGPRKSAVAMFRFITGHDCLSAVKNLKVRIYKTVILPVVLYGCETWTLTLREEQRLRVFENKVLRKIWRKLHNAELHTLYSSPAIIRNIKSRHLRWAGHVALMDESRNAYRMNMPYVVQDNKEGLDLDELHQLLVYADDVTMLGENP</sequence>
<evidence type="ECO:0000256" key="2">
    <source>
        <dbReference type="PROSITE-ProRule" id="PRU00103"/>
    </source>
</evidence>
<protein>
    <submittedName>
        <fullName evidence="3">Translational activator of GCN4</fullName>
    </submittedName>
</protein>
<keyword evidence="1" id="KW-0677">Repeat</keyword>
<evidence type="ECO:0000313" key="4">
    <source>
        <dbReference type="Proteomes" id="UP001148838"/>
    </source>
</evidence>
<comment type="caution">
    <text evidence="3">The sequence shown here is derived from an EMBL/GenBank/DDBJ whole genome shotgun (WGS) entry which is preliminary data.</text>
</comment>